<keyword evidence="3" id="KW-1185">Reference proteome</keyword>
<feature type="transmembrane region" description="Helical" evidence="1">
    <location>
        <begin position="12"/>
        <end position="32"/>
    </location>
</feature>
<dbReference type="AlphaFoldDB" id="A0A0A1W556"/>
<reference evidence="2 3" key="1">
    <citation type="submission" date="2014-11" db="EMBL/GenBank/DDBJ databases">
        <title>Whole genome shotgun sequence of Sphingomonas parapaucimobilis NBRC 15100.</title>
        <authorList>
            <person name="Katano-Makiyama Y."/>
            <person name="Hosoyama A."/>
            <person name="Hashimoto M."/>
            <person name="Hosoyama Y."/>
            <person name="Noguchi M."/>
            <person name="Numata M."/>
            <person name="Tsuchikane K."/>
            <person name="Hirakata S."/>
            <person name="Uohara A."/>
            <person name="Shimodaira J."/>
            <person name="Ohji S."/>
            <person name="Ichikawa N."/>
            <person name="Kimura A."/>
            <person name="Yamazoe A."/>
            <person name="Fujita N."/>
        </authorList>
    </citation>
    <scope>NUCLEOTIDE SEQUENCE [LARGE SCALE GENOMIC DNA]</scope>
    <source>
        <strain evidence="2 3">NBRC 15100</strain>
    </source>
</reference>
<evidence type="ECO:0000313" key="3">
    <source>
        <dbReference type="Proteomes" id="UP000032305"/>
    </source>
</evidence>
<proteinExistence type="predicted"/>
<dbReference type="Proteomes" id="UP000032305">
    <property type="component" value="Unassembled WGS sequence"/>
</dbReference>
<dbReference type="EMBL" id="BBPI01000034">
    <property type="protein sequence ID" value="GAM00575.1"/>
    <property type="molecule type" value="Genomic_DNA"/>
</dbReference>
<keyword evidence="1" id="KW-0472">Membrane</keyword>
<accession>A0A0A1W556</accession>
<organism evidence="2 3">
    <name type="scientific">Sphingomonas parapaucimobilis NBRC 15100</name>
    <dbReference type="NCBI Taxonomy" id="1219049"/>
    <lineage>
        <taxon>Bacteria</taxon>
        <taxon>Pseudomonadati</taxon>
        <taxon>Pseudomonadota</taxon>
        <taxon>Alphaproteobacteria</taxon>
        <taxon>Sphingomonadales</taxon>
        <taxon>Sphingomonadaceae</taxon>
        <taxon>Sphingomonas</taxon>
    </lineage>
</organism>
<evidence type="ECO:0000256" key="1">
    <source>
        <dbReference type="SAM" id="Phobius"/>
    </source>
</evidence>
<keyword evidence="1" id="KW-0812">Transmembrane</keyword>
<name>A0A0A1W556_9SPHN</name>
<protein>
    <submittedName>
        <fullName evidence="2">Uncharacterized protein</fullName>
    </submittedName>
</protein>
<feature type="transmembrane region" description="Helical" evidence="1">
    <location>
        <begin position="44"/>
        <end position="66"/>
    </location>
</feature>
<sequence>MTEPVSIASVAGAKYGATIAGLAIGTAARYGLALSEGRILTWRGVLADLLLLGMLGLLAIAISDGAARVVGVTVGTDYRVLVGSLAAVCSDRLVRLVREHFMKRVSEELHTGETPAL</sequence>
<dbReference type="RefSeq" id="WP_042485655.1">
    <property type="nucleotide sequence ID" value="NZ_BBPI01000034.1"/>
</dbReference>
<gene>
    <name evidence="2" type="ORF">SP5_034_01500</name>
</gene>
<dbReference type="eggNOG" id="ENOG5031985">
    <property type="taxonomic scope" value="Bacteria"/>
</dbReference>
<dbReference type="OrthoDB" id="9987261at2"/>
<comment type="caution">
    <text evidence="2">The sequence shown here is derived from an EMBL/GenBank/DDBJ whole genome shotgun (WGS) entry which is preliminary data.</text>
</comment>
<keyword evidence="1" id="KW-1133">Transmembrane helix</keyword>
<evidence type="ECO:0000313" key="2">
    <source>
        <dbReference type="EMBL" id="GAM00575.1"/>
    </source>
</evidence>